<dbReference type="Gene3D" id="3.40.50.720">
    <property type="entry name" value="NAD(P)-binding Rossmann-like Domain"/>
    <property type="match status" value="1"/>
</dbReference>
<protein>
    <recommendedName>
        <fullName evidence="1">NAD(P)-binding domain-containing protein</fullName>
    </recommendedName>
</protein>
<dbReference type="OrthoDB" id="10262413at2759"/>
<evidence type="ECO:0000313" key="3">
    <source>
        <dbReference type="Proteomes" id="UP000775547"/>
    </source>
</evidence>
<dbReference type="GO" id="GO:0004029">
    <property type="term" value="F:aldehyde dehydrogenase (NAD+) activity"/>
    <property type="evidence" value="ECO:0007669"/>
    <property type="project" value="TreeGrafter"/>
</dbReference>
<reference evidence="2" key="1">
    <citation type="submission" date="2020-07" db="EMBL/GenBank/DDBJ databases">
        <authorList>
            <person name="Nieuwenhuis M."/>
            <person name="Van De Peppel L.J.J."/>
        </authorList>
    </citation>
    <scope>NUCLEOTIDE SEQUENCE</scope>
    <source>
        <strain evidence="2">AP01</strain>
        <tissue evidence="2">Mycelium</tissue>
    </source>
</reference>
<dbReference type="AlphaFoldDB" id="A0A9P7G6Z8"/>
<dbReference type="SUPFAM" id="SSF51735">
    <property type="entry name" value="NAD(P)-binding Rossmann-fold domains"/>
    <property type="match status" value="1"/>
</dbReference>
<organism evidence="2 3">
    <name type="scientific">Asterophora parasitica</name>
    <dbReference type="NCBI Taxonomy" id="117018"/>
    <lineage>
        <taxon>Eukaryota</taxon>
        <taxon>Fungi</taxon>
        <taxon>Dikarya</taxon>
        <taxon>Basidiomycota</taxon>
        <taxon>Agaricomycotina</taxon>
        <taxon>Agaricomycetes</taxon>
        <taxon>Agaricomycetidae</taxon>
        <taxon>Agaricales</taxon>
        <taxon>Tricholomatineae</taxon>
        <taxon>Lyophyllaceae</taxon>
        <taxon>Asterophora</taxon>
    </lineage>
</organism>
<dbReference type="GO" id="GO:0005737">
    <property type="term" value="C:cytoplasm"/>
    <property type="evidence" value="ECO:0007669"/>
    <property type="project" value="TreeGrafter"/>
</dbReference>
<accession>A0A9P7G6Z8</accession>
<comment type="caution">
    <text evidence="2">The sequence shown here is derived from an EMBL/GenBank/DDBJ whole genome shotgun (WGS) entry which is preliminary data.</text>
</comment>
<dbReference type="InterPro" id="IPR016040">
    <property type="entry name" value="NAD(P)-bd_dom"/>
</dbReference>
<reference evidence="2" key="2">
    <citation type="submission" date="2021-10" db="EMBL/GenBank/DDBJ databases">
        <title>Phylogenomics reveals ancestral predisposition of the termite-cultivated fungus Termitomyces towards a domesticated lifestyle.</title>
        <authorList>
            <person name="Auxier B."/>
            <person name="Grum-Grzhimaylo A."/>
            <person name="Cardenas M.E."/>
            <person name="Lodge J.D."/>
            <person name="Laessoe T."/>
            <person name="Pedersen O."/>
            <person name="Smith M.E."/>
            <person name="Kuyper T.W."/>
            <person name="Franco-Molano E.A."/>
            <person name="Baroni T.J."/>
            <person name="Aanen D.K."/>
        </authorList>
    </citation>
    <scope>NUCLEOTIDE SEQUENCE</scope>
    <source>
        <strain evidence="2">AP01</strain>
        <tissue evidence="2">Mycelium</tissue>
    </source>
</reference>
<dbReference type="EMBL" id="JABCKV010000072">
    <property type="protein sequence ID" value="KAG5644376.1"/>
    <property type="molecule type" value="Genomic_DNA"/>
</dbReference>
<proteinExistence type="predicted"/>
<dbReference type="PANTHER" id="PTHR48079">
    <property type="entry name" value="PROTEIN YEEZ"/>
    <property type="match status" value="1"/>
</dbReference>
<keyword evidence="3" id="KW-1185">Reference proteome</keyword>
<dbReference type="Pfam" id="PF13460">
    <property type="entry name" value="NAD_binding_10"/>
    <property type="match status" value="1"/>
</dbReference>
<dbReference type="Proteomes" id="UP000775547">
    <property type="component" value="Unassembled WGS sequence"/>
</dbReference>
<sequence length="310" mass="33907">MAAKTNIFLTGATGYIGGSILVRFLDRQDFPSLNITALVRSPEKAQKLQGLGINAVTGSFEDLALVEKLASEADIVINAGLQRRHQGTGVVPKLIHTSGTAVLAEDAAGLYAYETIYDDSDPYQIEALPPTQVHRLIDLAVIAADKDEGYVKTYIILPSLIYGIATGKLVDLEVQNPYSILVPLLVAASLERGQGGVVGEGKNIWPNVHIDEIADLYLILYDSIHANKDIGHGREGIYFGESDEHTFYDLSKEISKALVEIGRGESEEPTTFTKEEIVKYFFIYDEMPIISRPSLLPNSNVDLELVNADK</sequence>
<evidence type="ECO:0000259" key="1">
    <source>
        <dbReference type="Pfam" id="PF13460"/>
    </source>
</evidence>
<name>A0A9P7G6Z8_9AGAR</name>
<gene>
    <name evidence="2" type="ORF">DXG03_008604</name>
</gene>
<feature type="domain" description="NAD(P)-binding" evidence="1">
    <location>
        <begin position="11"/>
        <end position="86"/>
    </location>
</feature>
<dbReference type="InterPro" id="IPR051783">
    <property type="entry name" value="NAD(P)-dependent_oxidoreduct"/>
</dbReference>
<dbReference type="PANTHER" id="PTHR48079:SF6">
    <property type="entry name" value="NAD(P)-BINDING DOMAIN-CONTAINING PROTEIN-RELATED"/>
    <property type="match status" value="1"/>
</dbReference>
<dbReference type="InterPro" id="IPR036291">
    <property type="entry name" value="NAD(P)-bd_dom_sf"/>
</dbReference>
<evidence type="ECO:0000313" key="2">
    <source>
        <dbReference type="EMBL" id="KAG5644376.1"/>
    </source>
</evidence>